<organism evidence="13">
    <name type="scientific">freshwater metagenome</name>
    <dbReference type="NCBI Taxonomy" id="449393"/>
    <lineage>
        <taxon>unclassified sequences</taxon>
        <taxon>metagenomes</taxon>
        <taxon>ecological metagenomes</taxon>
    </lineage>
</organism>
<dbReference type="SUPFAM" id="SSF81296">
    <property type="entry name" value="E set domains"/>
    <property type="match status" value="1"/>
</dbReference>
<dbReference type="InterPro" id="IPR032694">
    <property type="entry name" value="CopC/D"/>
</dbReference>
<dbReference type="GO" id="GO:0006825">
    <property type="term" value="P:copper ion transport"/>
    <property type="evidence" value="ECO:0007669"/>
    <property type="project" value="InterPro"/>
</dbReference>
<dbReference type="GO" id="GO:0005886">
    <property type="term" value="C:plasma membrane"/>
    <property type="evidence" value="ECO:0007669"/>
    <property type="project" value="UniProtKB-SubCell"/>
</dbReference>
<evidence type="ECO:0000256" key="6">
    <source>
        <dbReference type="ARBA" id="ARBA00022989"/>
    </source>
</evidence>
<keyword evidence="6 10" id="KW-1133">Transmembrane helix</keyword>
<feature type="transmembrane region" description="Helical" evidence="10">
    <location>
        <begin position="435"/>
        <end position="455"/>
    </location>
</feature>
<feature type="domain" description="CopC" evidence="11">
    <location>
        <begin position="37"/>
        <end position="130"/>
    </location>
</feature>
<evidence type="ECO:0000256" key="1">
    <source>
        <dbReference type="ARBA" id="ARBA00004651"/>
    </source>
</evidence>
<accession>A0A6J7CIC2</accession>
<evidence type="ECO:0000256" key="4">
    <source>
        <dbReference type="ARBA" id="ARBA00022723"/>
    </source>
</evidence>
<name>A0A6J7CIC2_9ZZZZ</name>
<dbReference type="GO" id="GO:0046688">
    <property type="term" value="P:response to copper ion"/>
    <property type="evidence" value="ECO:0007669"/>
    <property type="project" value="InterPro"/>
</dbReference>
<proteinExistence type="predicted"/>
<dbReference type="AlphaFoldDB" id="A0A6J7CIC2"/>
<feature type="region of interest" description="Disordered" evidence="9">
    <location>
        <begin position="140"/>
        <end position="170"/>
    </location>
</feature>
<dbReference type="PANTHER" id="PTHR34820">
    <property type="entry name" value="INNER MEMBRANE PROTEIN YEBZ"/>
    <property type="match status" value="1"/>
</dbReference>
<feature type="compositionally biased region" description="Low complexity" evidence="9">
    <location>
        <begin position="158"/>
        <end position="170"/>
    </location>
</feature>
<gene>
    <name evidence="13" type="ORF">UFOPK3376_00003</name>
</gene>
<dbReference type="InterPro" id="IPR014756">
    <property type="entry name" value="Ig_E-set"/>
</dbReference>
<feature type="transmembrane region" description="Helical" evidence="10">
    <location>
        <begin position="357"/>
        <end position="377"/>
    </location>
</feature>
<keyword evidence="5" id="KW-0732">Signal</keyword>
<dbReference type="EMBL" id="CAFBLP010000001">
    <property type="protein sequence ID" value="CAB4856674.1"/>
    <property type="molecule type" value="Genomic_DNA"/>
</dbReference>
<dbReference type="PANTHER" id="PTHR34820:SF4">
    <property type="entry name" value="INNER MEMBRANE PROTEIN YEBZ"/>
    <property type="match status" value="1"/>
</dbReference>
<keyword evidence="3 10" id="KW-0812">Transmembrane</keyword>
<evidence type="ECO:0000259" key="12">
    <source>
        <dbReference type="Pfam" id="PF05425"/>
    </source>
</evidence>
<feature type="transmembrane region" description="Helical" evidence="10">
    <location>
        <begin position="214"/>
        <end position="238"/>
    </location>
</feature>
<dbReference type="Gene3D" id="2.60.40.1220">
    <property type="match status" value="1"/>
</dbReference>
<feature type="domain" description="Copper resistance protein D" evidence="12">
    <location>
        <begin position="352"/>
        <end position="453"/>
    </location>
</feature>
<keyword evidence="7" id="KW-0186">Copper</keyword>
<dbReference type="InterPro" id="IPR008457">
    <property type="entry name" value="Cu-R_CopD_dom"/>
</dbReference>
<dbReference type="InterPro" id="IPR007348">
    <property type="entry name" value="CopC_dom"/>
</dbReference>
<evidence type="ECO:0000256" key="2">
    <source>
        <dbReference type="ARBA" id="ARBA00022475"/>
    </source>
</evidence>
<feature type="transmembrane region" description="Helical" evidence="10">
    <location>
        <begin position="392"/>
        <end position="414"/>
    </location>
</feature>
<keyword evidence="2" id="KW-1003">Cell membrane</keyword>
<evidence type="ECO:0000256" key="5">
    <source>
        <dbReference type="ARBA" id="ARBA00022729"/>
    </source>
</evidence>
<sequence length="623" mass="63672">MKRSTPLFRCGGLFAAVAVLAVWPLLGAQPAWAAPVSVVSSVPTDGSVVATSPTSITVTFDQTIGSASSVVITCNGNAVPQPGARTTEDLQSLVVDLSSKPLPRGSCVVGWKVQGLVDAGTSSGTFSFDIQQDTAATTSTLPTAAPGADGTVSTDVVPTPSATPSASSASSNVGGALGLARIAATLALAALFGSLALIAVAWPEGVEYILTIRFLRYAWLAALLGTVVTVACLAAQATGNSFMSSLGPTNWFELAHTTPGKAALARLLLVAASAWVVIRPERCIDPATQLPALAIPGLAVATMGFSRAGGDLELLGYGAGMLHAVAMAVWLGGLLLLARVVLAGPGDDDLVHAVRGFGRMVTPAWITVLATGCFQLYRLDSGHLLGTDHGRLLVLKVIVVAAMVFVGVATRQFIQARLNRADVMSAPMAGKLRRAIGMEAIIGVVVLGITAWMLASPPGNLSASGVSSNKFAYQQRFVDSTKKLDLRLSIDPAAVGRNEMLVEVVKPRSSISQITIRFDPPLNSTARSAVESVALSSAGIAYLPMDPGIQFAVAGAWTVTLDVVSADGTFHQAAVLNVVAGTGATPDIPLTTVTQPVVTSPPGVGTNGATTTTTTNATSTSSG</sequence>
<evidence type="ECO:0000259" key="11">
    <source>
        <dbReference type="Pfam" id="PF04234"/>
    </source>
</evidence>
<keyword evidence="8 10" id="KW-0472">Membrane</keyword>
<dbReference type="InterPro" id="IPR014755">
    <property type="entry name" value="Cu-Rt/internalin_Ig-like"/>
</dbReference>
<keyword evidence="4" id="KW-0479">Metal-binding</keyword>
<feature type="transmembrane region" description="Helical" evidence="10">
    <location>
        <begin position="290"/>
        <end position="308"/>
    </location>
</feature>
<evidence type="ECO:0000256" key="10">
    <source>
        <dbReference type="SAM" id="Phobius"/>
    </source>
</evidence>
<comment type="subcellular location">
    <subcellularLocation>
        <location evidence="1">Cell membrane</location>
        <topology evidence="1">Multi-pass membrane protein</topology>
    </subcellularLocation>
</comment>
<feature type="transmembrane region" description="Helical" evidence="10">
    <location>
        <begin position="258"/>
        <end position="278"/>
    </location>
</feature>
<reference evidence="13" key="1">
    <citation type="submission" date="2020-05" db="EMBL/GenBank/DDBJ databases">
        <authorList>
            <person name="Chiriac C."/>
            <person name="Salcher M."/>
            <person name="Ghai R."/>
            <person name="Kavagutti S V."/>
        </authorList>
    </citation>
    <scope>NUCLEOTIDE SEQUENCE</scope>
</reference>
<feature type="transmembrane region" description="Helical" evidence="10">
    <location>
        <begin position="314"/>
        <end position="337"/>
    </location>
</feature>
<evidence type="ECO:0000256" key="8">
    <source>
        <dbReference type="ARBA" id="ARBA00023136"/>
    </source>
</evidence>
<evidence type="ECO:0000313" key="13">
    <source>
        <dbReference type="EMBL" id="CAB4856674.1"/>
    </source>
</evidence>
<feature type="region of interest" description="Disordered" evidence="9">
    <location>
        <begin position="593"/>
        <end position="623"/>
    </location>
</feature>
<evidence type="ECO:0000256" key="7">
    <source>
        <dbReference type="ARBA" id="ARBA00023008"/>
    </source>
</evidence>
<feature type="transmembrane region" description="Helical" evidence="10">
    <location>
        <begin position="178"/>
        <end position="202"/>
    </location>
</feature>
<dbReference type="GO" id="GO:0042597">
    <property type="term" value="C:periplasmic space"/>
    <property type="evidence" value="ECO:0007669"/>
    <property type="project" value="InterPro"/>
</dbReference>
<dbReference type="Pfam" id="PF04234">
    <property type="entry name" value="CopC"/>
    <property type="match status" value="1"/>
</dbReference>
<dbReference type="Pfam" id="PF05425">
    <property type="entry name" value="CopD"/>
    <property type="match status" value="1"/>
</dbReference>
<evidence type="ECO:0000256" key="9">
    <source>
        <dbReference type="SAM" id="MobiDB-lite"/>
    </source>
</evidence>
<dbReference type="GO" id="GO:0005507">
    <property type="term" value="F:copper ion binding"/>
    <property type="evidence" value="ECO:0007669"/>
    <property type="project" value="InterPro"/>
</dbReference>
<protein>
    <submittedName>
        <fullName evidence="13">Unannotated protein</fullName>
    </submittedName>
</protein>
<evidence type="ECO:0000256" key="3">
    <source>
        <dbReference type="ARBA" id="ARBA00022692"/>
    </source>
</evidence>